<dbReference type="RefSeq" id="WP_123185222.1">
    <property type="nucleotide sequence ID" value="NZ_JACHYA010000008.1"/>
</dbReference>
<dbReference type="AlphaFoldDB" id="A0A3N0AAW3"/>
<feature type="domain" description="Integrase catalytic" evidence="2">
    <location>
        <begin position="229"/>
        <end position="394"/>
    </location>
</feature>
<organism evidence="5 6">
    <name type="scientific">Parvibacter caecicola</name>
    <dbReference type="NCBI Taxonomy" id="747645"/>
    <lineage>
        <taxon>Bacteria</taxon>
        <taxon>Bacillati</taxon>
        <taxon>Actinomycetota</taxon>
        <taxon>Coriobacteriia</taxon>
        <taxon>Coriobacteriales</taxon>
        <taxon>Coriobacteriaceae</taxon>
        <taxon>Parvibacter</taxon>
    </lineage>
</organism>
<dbReference type="PANTHER" id="PTHR46889:SF4">
    <property type="entry name" value="TRANSPOSASE INSO FOR INSERTION SEQUENCE ELEMENT IS911B-RELATED"/>
    <property type="match status" value="1"/>
</dbReference>
<dbReference type="Pfam" id="PF13333">
    <property type="entry name" value="rve_2"/>
    <property type="match status" value="1"/>
</dbReference>
<gene>
    <name evidence="5" type="ORF">E5982_04510</name>
    <name evidence="3" type="ORF">FHR31_001851</name>
    <name evidence="4" type="ORF">FHR31_001857</name>
</gene>
<dbReference type="InterPro" id="IPR036397">
    <property type="entry name" value="RNaseH_sf"/>
</dbReference>
<dbReference type="SUPFAM" id="SSF46689">
    <property type="entry name" value="Homeodomain-like"/>
    <property type="match status" value="1"/>
</dbReference>
<evidence type="ECO:0000313" key="5">
    <source>
        <dbReference type="EMBL" id="TJW11468.1"/>
    </source>
</evidence>
<dbReference type="Pfam" id="PF13384">
    <property type="entry name" value="HTH_23"/>
    <property type="match status" value="1"/>
</dbReference>
<name>A0A3N0AAW3_9ACTN</name>
<reference evidence="3 7" key="2">
    <citation type="submission" date="2020-08" db="EMBL/GenBank/DDBJ databases">
        <title>Sequencing the genomes of 1000 actinobacteria strains.</title>
        <authorList>
            <person name="Klenk H.-P."/>
        </authorList>
    </citation>
    <scope>NUCLEOTIDE SEQUENCE [LARGE SCALE GENOMIC DNA]</scope>
    <source>
        <strain evidence="3 7">DSM 22242</strain>
    </source>
</reference>
<accession>A0A3N0AAW3</accession>
<evidence type="ECO:0000313" key="7">
    <source>
        <dbReference type="Proteomes" id="UP000530850"/>
    </source>
</evidence>
<dbReference type="Pfam" id="PF00665">
    <property type="entry name" value="rve"/>
    <property type="match status" value="1"/>
</dbReference>
<dbReference type="InterPro" id="IPR001584">
    <property type="entry name" value="Integrase_cat-core"/>
</dbReference>
<sequence>MYKQKLQAKAIKMVEEGATVMHTAEIIGVSRRTLHRWIESARTLSEEAVPVPLDDDEKGAEMDDLYEPPRSGPLAGLEPSQIENLLLRAVLADLKAEGWAPDSISNRSKCELGERLRMATGLPLRSITGFLRISKSSYEYHKRRLRYDKYADLRKEVRMLFDASNRTFGYRRIWATLKRGGVKVSEKVVRRLMRDGGMHVIRPNKPRKYCSYKGEITDAPANHVKRHFLADAPDEVWLTDMTEFALPGGGKVYLHPVIDVFDGAPVSWRIGRHPSKELSDGSLKDAIARKRKGSHPIIHSDRGVHYRIPSWIRLCEEAGLTRSMSRKGCCADNSACEGFFGRLKIEFYHGRDWRGVGANEFIERLDSYLRYYYEERIKKRLGWLSPKEYRQSLGYAS</sequence>
<dbReference type="OrthoDB" id="1676087at2"/>
<evidence type="ECO:0000313" key="6">
    <source>
        <dbReference type="Proteomes" id="UP000309454"/>
    </source>
</evidence>
<dbReference type="InterPro" id="IPR009057">
    <property type="entry name" value="Homeodomain-like_sf"/>
</dbReference>
<dbReference type="EMBL" id="JACHYA010000008">
    <property type="protein sequence ID" value="MBB3172024.1"/>
    <property type="molecule type" value="Genomic_DNA"/>
</dbReference>
<evidence type="ECO:0000313" key="3">
    <source>
        <dbReference type="EMBL" id="MBB3172018.1"/>
    </source>
</evidence>
<protein>
    <submittedName>
        <fullName evidence="5">IS3 family transposase</fullName>
    </submittedName>
    <submittedName>
        <fullName evidence="3">Transposase InsO family protein</fullName>
    </submittedName>
</protein>
<dbReference type="InterPro" id="IPR048020">
    <property type="entry name" value="Transpos_IS3"/>
</dbReference>
<dbReference type="PANTHER" id="PTHR46889">
    <property type="entry name" value="TRANSPOSASE INSF FOR INSERTION SEQUENCE IS3B-RELATED"/>
    <property type="match status" value="1"/>
</dbReference>
<dbReference type="Gene3D" id="1.10.10.60">
    <property type="entry name" value="Homeodomain-like"/>
    <property type="match status" value="1"/>
</dbReference>
<dbReference type="GeneID" id="93356532"/>
<evidence type="ECO:0000313" key="4">
    <source>
        <dbReference type="EMBL" id="MBB3172024.1"/>
    </source>
</evidence>
<dbReference type="Pfam" id="PF13276">
    <property type="entry name" value="HTH_21"/>
    <property type="match status" value="1"/>
</dbReference>
<proteinExistence type="predicted"/>
<dbReference type="Gene3D" id="3.30.420.10">
    <property type="entry name" value="Ribonuclease H-like superfamily/Ribonuclease H"/>
    <property type="match status" value="1"/>
</dbReference>
<dbReference type="SUPFAM" id="SSF53098">
    <property type="entry name" value="Ribonuclease H-like"/>
    <property type="match status" value="1"/>
</dbReference>
<dbReference type="GO" id="GO:0015074">
    <property type="term" value="P:DNA integration"/>
    <property type="evidence" value="ECO:0007669"/>
    <property type="project" value="InterPro"/>
</dbReference>
<reference evidence="5 6" key="1">
    <citation type="submission" date="2019-04" db="EMBL/GenBank/DDBJ databases">
        <title>Microbes associate with the intestines of laboratory mice.</title>
        <authorList>
            <person name="Navarre W."/>
            <person name="Wong E."/>
            <person name="Huang K.C."/>
            <person name="Tropini C."/>
            <person name="Ng K."/>
            <person name="Yu B."/>
        </authorList>
    </citation>
    <scope>NUCLEOTIDE SEQUENCE [LARGE SCALE GENOMIC DNA]</scope>
    <source>
        <strain evidence="5 6">NM48_B13</strain>
    </source>
</reference>
<dbReference type="EMBL" id="SSTM01000002">
    <property type="protein sequence ID" value="TJW11468.1"/>
    <property type="molecule type" value="Genomic_DNA"/>
</dbReference>
<dbReference type="InterPro" id="IPR025948">
    <property type="entry name" value="HTH-like_dom"/>
</dbReference>
<dbReference type="InterPro" id="IPR012337">
    <property type="entry name" value="RNaseH-like_sf"/>
</dbReference>
<dbReference type="GO" id="GO:0003676">
    <property type="term" value="F:nucleic acid binding"/>
    <property type="evidence" value="ECO:0007669"/>
    <property type="project" value="InterPro"/>
</dbReference>
<dbReference type="InterPro" id="IPR050900">
    <property type="entry name" value="Transposase_IS3/IS150/IS904"/>
</dbReference>
<keyword evidence="6" id="KW-1185">Reference proteome</keyword>
<dbReference type="EMBL" id="JACHYA010000008">
    <property type="protein sequence ID" value="MBB3172018.1"/>
    <property type="molecule type" value="Genomic_DNA"/>
</dbReference>
<comment type="caution">
    <text evidence="5">The sequence shown here is derived from an EMBL/GenBank/DDBJ whole genome shotgun (WGS) entry which is preliminary data.</text>
</comment>
<dbReference type="Proteomes" id="UP000530850">
    <property type="component" value="Unassembled WGS sequence"/>
</dbReference>
<comment type="function">
    <text evidence="1">Involved in the transposition of the insertion sequence.</text>
</comment>
<dbReference type="NCBIfam" id="NF033516">
    <property type="entry name" value="transpos_IS3"/>
    <property type="match status" value="1"/>
</dbReference>
<dbReference type="PROSITE" id="PS50994">
    <property type="entry name" value="INTEGRASE"/>
    <property type="match status" value="1"/>
</dbReference>
<evidence type="ECO:0000256" key="1">
    <source>
        <dbReference type="ARBA" id="ARBA00002286"/>
    </source>
</evidence>
<evidence type="ECO:0000259" key="2">
    <source>
        <dbReference type="PROSITE" id="PS50994"/>
    </source>
</evidence>
<dbReference type="Proteomes" id="UP000309454">
    <property type="component" value="Unassembled WGS sequence"/>
</dbReference>